<keyword evidence="6" id="KW-0963">Cytoplasm</keyword>
<dbReference type="GO" id="GO:0003723">
    <property type="term" value="F:RNA binding"/>
    <property type="evidence" value="ECO:0007669"/>
    <property type="project" value="UniProtKB-KW"/>
</dbReference>
<keyword evidence="13" id="KW-0694">RNA-binding</keyword>
<dbReference type="AlphaFoldDB" id="A0A2G8LLI4"/>
<evidence type="ECO:0000256" key="12">
    <source>
        <dbReference type="ARBA" id="ARBA00022845"/>
    </source>
</evidence>
<evidence type="ECO:0000256" key="14">
    <source>
        <dbReference type="ARBA" id="ARBA00023015"/>
    </source>
</evidence>
<evidence type="ECO:0000256" key="7">
    <source>
        <dbReference type="ARBA" id="ARBA00022491"/>
    </source>
</evidence>
<keyword evidence="17" id="KW-0539">Nucleus</keyword>
<dbReference type="STRING" id="307972.A0A2G8LLI4"/>
<evidence type="ECO:0000256" key="13">
    <source>
        <dbReference type="ARBA" id="ARBA00022884"/>
    </source>
</evidence>
<dbReference type="GO" id="GO:0005737">
    <property type="term" value="C:cytoplasm"/>
    <property type="evidence" value="ECO:0007669"/>
    <property type="project" value="UniProtKB-SubCell"/>
</dbReference>
<evidence type="ECO:0000256" key="4">
    <source>
        <dbReference type="ARBA" id="ARBA00008372"/>
    </source>
</evidence>
<gene>
    <name evidence="18" type="ORF">BSL78_01996</name>
</gene>
<dbReference type="PANTHER" id="PTHR10797">
    <property type="entry name" value="CCR4-NOT TRANSCRIPTION COMPLEX SUBUNIT"/>
    <property type="match status" value="1"/>
</dbReference>
<evidence type="ECO:0000256" key="10">
    <source>
        <dbReference type="ARBA" id="ARBA00022801"/>
    </source>
</evidence>
<evidence type="ECO:0000256" key="17">
    <source>
        <dbReference type="ARBA" id="ARBA00023242"/>
    </source>
</evidence>
<evidence type="ECO:0000256" key="11">
    <source>
        <dbReference type="ARBA" id="ARBA00022839"/>
    </source>
</evidence>
<organism evidence="18 19">
    <name type="scientific">Stichopus japonicus</name>
    <name type="common">Sea cucumber</name>
    <dbReference type="NCBI Taxonomy" id="307972"/>
    <lineage>
        <taxon>Eukaryota</taxon>
        <taxon>Metazoa</taxon>
        <taxon>Echinodermata</taxon>
        <taxon>Eleutherozoa</taxon>
        <taxon>Echinozoa</taxon>
        <taxon>Holothuroidea</taxon>
        <taxon>Aspidochirotacea</taxon>
        <taxon>Aspidochirotida</taxon>
        <taxon>Stichopodidae</taxon>
        <taxon>Apostichopus</taxon>
    </lineage>
</organism>
<keyword evidence="16" id="KW-0804">Transcription</keyword>
<keyword evidence="9" id="KW-0479">Metal-binding</keyword>
<dbReference type="GO" id="GO:0030014">
    <property type="term" value="C:CCR4-NOT complex"/>
    <property type="evidence" value="ECO:0007669"/>
    <property type="project" value="InterPro"/>
</dbReference>
<dbReference type="InterPro" id="IPR006941">
    <property type="entry name" value="RNase_CAF1"/>
</dbReference>
<comment type="similarity">
    <text evidence="4">Belongs to the CAF1 family.</text>
</comment>
<name>A0A2G8LLI4_STIJA</name>
<keyword evidence="10" id="KW-0378">Hydrolase</keyword>
<evidence type="ECO:0000256" key="1">
    <source>
        <dbReference type="ARBA" id="ARBA00001663"/>
    </source>
</evidence>
<dbReference type="EC" id="3.1.13.4" evidence="5"/>
<evidence type="ECO:0000256" key="6">
    <source>
        <dbReference type="ARBA" id="ARBA00022490"/>
    </source>
</evidence>
<dbReference type="GO" id="GO:0005634">
    <property type="term" value="C:nucleus"/>
    <property type="evidence" value="ECO:0007669"/>
    <property type="project" value="UniProtKB-SubCell"/>
</dbReference>
<proteinExistence type="inferred from homology"/>
<keyword evidence="19" id="KW-1185">Reference proteome</keyword>
<dbReference type="FunFam" id="3.30.420.10:FF:000005">
    <property type="entry name" value="CCR4-NOT transcription complex subunit 7"/>
    <property type="match status" value="1"/>
</dbReference>
<reference evidence="18 19" key="1">
    <citation type="journal article" date="2017" name="PLoS Biol.">
        <title>The sea cucumber genome provides insights into morphological evolution and visceral regeneration.</title>
        <authorList>
            <person name="Zhang X."/>
            <person name="Sun L."/>
            <person name="Yuan J."/>
            <person name="Sun Y."/>
            <person name="Gao Y."/>
            <person name="Zhang L."/>
            <person name="Li S."/>
            <person name="Dai H."/>
            <person name="Hamel J.F."/>
            <person name="Liu C."/>
            <person name="Yu Y."/>
            <person name="Liu S."/>
            <person name="Lin W."/>
            <person name="Guo K."/>
            <person name="Jin S."/>
            <person name="Xu P."/>
            <person name="Storey K.B."/>
            <person name="Huan P."/>
            <person name="Zhang T."/>
            <person name="Zhou Y."/>
            <person name="Zhang J."/>
            <person name="Lin C."/>
            <person name="Li X."/>
            <person name="Xing L."/>
            <person name="Huo D."/>
            <person name="Sun M."/>
            <person name="Wang L."/>
            <person name="Mercier A."/>
            <person name="Li F."/>
            <person name="Yang H."/>
            <person name="Xiang J."/>
        </authorList>
    </citation>
    <scope>NUCLEOTIDE SEQUENCE [LARGE SCALE GENOMIC DNA]</scope>
    <source>
        <strain evidence="18">Shaxun</strain>
        <tissue evidence="18">Muscle</tissue>
    </source>
</reference>
<evidence type="ECO:0000313" key="18">
    <source>
        <dbReference type="EMBL" id="PIK61072.1"/>
    </source>
</evidence>
<evidence type="ECO:0000256" key="16">
    <source>
        <dbReference type="ARBA" id="ARBA00023163"/>
    </source>
</evidence>
<dbReference type="InterPro" id="IPR012337">
    <property type="entry name" value="RNaseH-like_sf"/>
</dbReference>
<evidence type="ECO:0000256" key="5">
    <source>
        <dbReference type="ARBA" id="ARBA00012161"/>
    </source>
</evidence>
<evidence type="ECO:0000256" key="9">
    <source>
        <dbReference type="ARBA" id="ARBA00022723"/>
    </source>
</evidence>
<dbReference type="GO" id="GO:0004535">
    <property type="term" value="F:poly(A)-specific ribonuclease activity"/>
    <property type="evidence" value="ECO:0007669"/>
    <property type="project" value="UniProtKB-EC"/>
</dbReference>
<dbReference type="GO" id="GO:0046872">
    <property type="term" value="F:metal ion binding"/>
    <property type="evidence" value="ECO:0007669"/>
    <property type="project" value="UniProtKB-KW"/>
</dbReference>
<keyword evidence="8" id="KW-0540">Nuclease</keyword>
<dbReference type="GO" id="GO:0006417">
    <property type="term" value="P:regulation of translation"/>
    <property type="evidence" value="ECO:0007669"/>
    <property type="project" value="UniProtKB-KW"/>
</dbReference>
<dbReference type="InterPro" id="IPR036397">
    <property type="entry name" value="RNaseH_sf"/>
</dbReference>
<dbReference type="SUPFAM" id="SSF53098">
    <property type="entry name" value="Ribonuclease H-like"/>
    <property type="match status" value="1"/>
</dbReference>
<comment type="caution">
    <text evidence="18">The sequence shown here is derived from an EMBL/GenBank/DDBJ whole genome shotgun (WGS) entry which is preliminary data.</text>
</comment>
<dbReference type="GO" id="GO:0031047">
    <property type="term" value="P:regulatory ncRNA-mediated gene silencing"/>
    <property type="evidence" value="ECO:0007669"/>
    <property type="project" value="UniProtKB-KW"/>
</dbReference>
<comment type="subcellular location">
    <subcellularLocation>
        <location evidence="3">Cytoplasm</location>
    </subcellularLocation>
    <subcellularLocation>
        <location evidence="2">Nucleus</location>
    </subcellularLocation>
</comment>
<keyword evidence="12" id="KW-0810">Translation regulation</keyword>
<accession>A0A2G8LLI4</accession>
<dbReference type="EMBL" id="MRZV01000041">
    <property type="protein sequence ID" value="PIK61072.1"/>
    <property type="molecule type" value="Genomic_DNA"/>
</dbReference>
<dbReference type="InterPro" id="IPR039637">
    <property type="entry name" value="CNOT7/CNOT8/Pop2"/>
</dbReference>
<sequence>MKMQQTMPMQTNEPVIVDVWNSNLDEVFNEIRIIVQKYHYVAMDTEFPGVVAKPLGEFRTCSEYQYQLHRCNVDLLKIIQLGLTFCDETGKFPQGAATYQFNFKFNLHEDMYAHDSIELLATSGIQFKKHDEQGIDVETFAELLMTSGVILNDQVKWITFHSGYDFSYLLKALTATNLPSEETEFFELLRIYFPRIYDIKYLMKSCKDLKGGLQEVADILQIHRVGPQHQAGSDSLLTILAFLKMRESYFEDNIDDDKYCGHLYGLGSAYINNGTTYGEEGAPQTTTT</sequence>
<keyword evidence="14" id="KW-0805">Transcription regulation</keyword>
<keyword evidence="15" id="KW-0943">RNA-mediated gene silencing</keyword>
<evidence type="ECO:0000313" key="19">
    <source>
        <dbReference type="Proteomes" id="UP000230750"/>
    </source>
</evidence>
<evidence type="ECO:0000256" key="2">
    <source>
        <dbReference type="ARBA" id="ARBA00004123"/>
    </source>
</evidence>
<keyword evidence="7" id="KW-0678">Repressor</keyword>
<comment type="catalytic activity">
    <reaction evidence="1">
        <text>Exonucleolytic cleavage of poly(A) to 5'-AMP.</text>
        <dbReference type="EC" id="3.1.13.4"/>
    </reaction>
</comment>
<dbReference type="Proteomes" id="UP000230750">
    <property type="component" value="Unassembled WGS sequence"/>
</dbReference>
<evidence type="ECO:0000256" key="8">
    <source>
        <dbReference type="ARBA" id="ARBA00022722"/>
    </source>
</evidence>
<dbReference type="OrthoDB" id="1164111at2759"/>
<dbReference type="Gene3D" id="3.30.420.10">
    <property type="entry name" value="Ribonuclease H-like superfamily/Ribonuclease H"/>
    <property type="match status" value="1"/>
</dbReference>
<keyword evidence="11" id="KW-0269">Exonuclease</keyword>
<evidence type="ECO:0000256" key="3">
    <source>
        <dbReference type="ARBA" id="ARBA00004496"/>
    </source>
</evidence>
<evidence type="ECO:0000256" key="15">
    <source>
        <dbReference type="ARBA" id="ARBA00023158"/>
    </source>
</evidence>
<dbReference type="Pfam" id="PF04857">
    <property type="entry name" value="CAF1"/>
    <property type="match status" value="2"/>
</dbReference>
<protein>
    <recommendedName>
        <fullName evidence="5">poly(A)-specific ribonuclease</fullName>
        <ecNumber evidence="5">3.1.13.4</ecNumber>
    </recommendedName>
</protein>